<accession>A0ABR3EIH6</accession>
<comment type="caution">
    <text evidence="1">The sequence shown here is derived from an EMBL/GenBank/DDBJ whole genome shotgun (WGS) entry which is preliminary data.</text>
</comment>
<dbReference type="Proteomes" id="UP001465976">
    <property type="component" value="Unassembled WGS sequence"/>
</dbReference>
<gene>
    <name evidence="1" type="ORF">V5O48_019396</name>
</gene>
<sequence length="188" mass="22633">MQDRDLRLEFKDRVGKGRIEWVENELGEKFRKVYLLRERKEPNQEGSGYRYKTMCMRQYLRDIENSQHRKVFTKILAGDHPLAVERLRWVDNHRVQVPYEERMCRFCREKVETPEHALLQCSHPPALELRRRYLQEYQLLTGKHLDDDSDLTGFLVGMFNCRPAYQKTAKFMYDTIKIFDAVALYVPQ</sequence>
<evidence type="ECO:0000313" key="2">
    <source>
        <dbReference type="Proteomes" id="UP001465976"/>
    </source>
</evidence>
<proteinExistence type="predicted"/>
<organism evidence="1 2">
    <name type="scientific">Marasmius crinis-equi</name>
    <dbReference type="NCBI Taxonomy" id="585013"/>
    <lineage>
        <taxon>Eukaryota</taxon>
        <taxon>Fungi</taxon>
        <taxon>Dikarya</taxon>
        <taxon>Basidiomycota</taxon>
        <taxon>Agaricomycotina</taxon>
        <taxon>Agaricomycetes</taxon>
        <taxon>Agaricomycetidae</taxon>
        <taxon>Agaricales</taxon>
        <taxon>Marasmiineae</taxon>
        <taxon>Marasmiaceae</taxon>
        <taxon>Marasmius</taxon>
    </lineage>
</organism>
<dbReference type="EMBL" id="JBAHYK010004782">
    <property type="protein sequence ID" value="KAL0562686.1"/>
    <property type="molecule type" value="Genomic_DNA"/>
</dbReference>
<protein>
    <recommendedName>
        <fullName evidence="3">Reverse transcriptase zinc-binding domain-containing protein</fullName>
    </recommendedName>
</protein>
<keyword evidence="2" id="KW-1185">Reference proteome</keyword>
<feature type="non-terminal residue" evidence="1">
    <location>
        <position position="188"/>
    </location>
</feature>
<reference evidence="1 2" key="1">
    <citation type="submission" date="2024-02" db="EMBL/GenBank/DDBJ databases">
        <title>A draft genome for the cacao thread blight pathogen Marasmius crinis-equi.</title>
        <authorList>
            <person name="Cohen S.P."/>
            <person name="Baruah I.K."/>
            <person name="Amoako-Attah I."/>
            <person name="Bukari Y."/>
            <person name="Meinhardt L.W."/>
            <person name="Bailey B.A."/>
        </authorList>
    </citation>
    <scope>NUCLEOTIDE SEQUENCE [LARGE SCALE GENOMIC DNA]</scope>
    <source>
        <strain evidence="1 2">GH-76</strain>
    </source>
</reference>
<name>A0ABR3EIH6_9AGAR</name>
<evidence type="ECO:0000313" key="1">
    <source>
        <dbReference type="EMBL" id="KAL0562686.1"/>
    </source>
</evidence>
<evidence type="ECO:0008006" key="3">
    <source>
        <dbReference type="Google" id="ProtNLM"/>
    </source>
</evidence>